<dbReference type="InterPro" id="IPR007421">
    <property type="entry name" value="Schlafen_AlbA_2_dom"/>
</dbReference>
<dbReference type="Gene3D" id="3.30.950.30">
    <property type="entry name" value="Schlafen, AAA domain"/>
    <property type="match status" value="1"/>
</dbReference>
<dbReference type="InterPro" id="IPR038461">
    <property type="entry name" value="Schlafen_AlbA_2_dom_sf"/>
</dbReference>
<accession>A0A0Q0U771</accession>
<dbReference type="InterPro" id="IPR036390">
    <property type="entry name" value="WH_DNA-bd_sf"/>
</dbReference>
<dbReference type="Pfam" id="PF04326">
    <property type="entry name" value="SLFN_AlbA_2"/>
    <property type="match status" value="1"/>
</dbReference>
<dbReference type="RefSeq" id="WP_055123242.1">
    <property type="nucleotide sequence ID" value="NZ_LKST01000004.1"/>
</dbReference>
<dbReference type="Gene3D" id="1.10.10.10">
    <property type="entry name" value="Winged helix-like DNA-binding domain superfamily/Winged helix DNA-binding domain"/>
    <property type="match status" value="1"/>
</dbReference>
<dbReference type="STRING" id="1544416.Cocul_02182"/>
<evidence type="ECO:0000313" key="2">
    <source>
        <dbReference type="EMBL" id="KQB83209.1"/>
    </source>
</evidence>
<name>A0A0Q0U771_9CORY</name>
<sequence>MSGLAFHDHLARLRAQGQDDDQVEVKALAGHLGKKNPEIRSLWESVSAFANTTGGFLFLGLNEDKELGFTPAPGFDAQDVIARLHQGLDAADSTGAKVEPVPDYSVQIEYLDKAPVVVARIEPLSVNGPCYVRERGIKNGSFKRVGEADRNLSPLEIYELQHRFDQLTIDANPVPRTTTDDLDPDLLDSVKKHLRSTGSRALSGGKGQWLRHIKITAPTGELTVAGLLCLGTYPQEAFPHHLIDVAVHPGNTKSTTAHTRFLDRKVCDGHIPAMLHDCLQTIKKNLRVRRVVSGAQGHDVLEIPEDVLREALANAVMHRDYSEQALAQRIHVDIYPDRVEITNPGGFPGAKSPKDLLDGIPAARNRVLARLLSEIPTPTESGGVLAESNGSGIPRMFAAMQEAGLPVPEYTVNIAQVKVTLRRFGLMEPSVNEWLSGLLGRDYHATDGIALVLARELGVVSIADMRTQTGQDSDDLRVALHQLRDRGFLAEVCPDHFRIPTAEDHLSEAERDILGALSPTEPQSSRNISEATGRSLASLRPVLRRLVDSGLIQATAPPTSRNRAYLLPQRL</sequence>
<gene>
    <name evidence="2" type="ORF">Cocul_02182</name>
</gene>
<feature type="domain" description="Schlafen AlbA-2" evidence="1">
    <location>
        <begin position="20"/>
        <end position="152"/>
    </location>
</feature>
<reference evidence="2 3" key="1">
    <citation type="submission" date="2015-10" db="EMBL/GenBank/DDBJ databases">
        <title>Corynebacteirum lowii and Corynebacterium oculi species nova, derived from human clinical disease and and emended description of Corynebacterium mastiditis.</title>
        <authorList>
            <person name="Bernard K."/>
            <person name="Pacheco A.L."/>
            <person name="Mcdougall C."/>
            <person name="Burtx T."/>
            <person name="Weibe D."/>
            <person name="Tyler S."/>
            <person name="Olson A.B."/>
            <person name="Cnockaert M."/>
            <person name="Eguchi H."/>
            <person name="Kuwahara T."/>
            <person name="Nakayama-Imaohji H."/>
            <person name="Boudewijins M."/>
            <person name="Van Hoecke F."/>
            <person name="Bernier A.-M."/>
            <person name="Vandamme P."/>
        </authorList>
    </citation>
    <scope>NUCLEOTIDE SEQUENCE [LARGE SCALE GENOMIC DNA]</scope>
    <source>
        <strain evidence="2 3">NML 130210</strain>
    </source>
</reference>
<dbReference type="PATRIC" id="fig|1544416.3.peg.2177"/>
<dbReference type="EMBL" id="LKST01000004">
    <property type="protein sequence ID" value="KQB83209.1"/>
    <property type="molecule type" value="Genomic_DNA"/>
</dbReference>
<dbReference type="OrthoDB" id="9805115at2"/>
<dbReference type="AlphaFoldDB" id="A0A0Q0U771"/>
<dbReference type="Gene3D" id="3.30.565.60">
    <property type="match status" value="1"/>
</dbReference>
<dbReference type="PANTHER" id="PTHR30595">
    <property type="entry name" value="GLPR-RELATED TRANSCRIPTIONAL REPRESSOR"/>
    <property type="match status" value="1"/>
</dbReference>
<keyword evidence="3" id="KW-1185">Reference proteome</keyword>
<dbReference type="Pfam" id="PF13749">
    <property type="entry name" value="HATPase_c_4"/>
    <property type="match status" value="1"/>
</dbReference>
<dbReference type="PANTHER" id="PTHR30595:SF6">
    <property type="entry name" value="SCHLAFEN ALBA-2 DOMAIN-CONTAINING PROTEIN"/>
    <property type="match status" value="1"/>
</dbReference>
<protein>
    <submittedName>
        <fullName evidence="2">Divergent AAA domain protein</fullName>
    </submittedName>
</protein>
<dbReference type="Proteomes" id="UP000050517">
    <property type="component" value="Unassembled WGS sequence"/>
</dbReference>
<comment type="caution">
    <text evidence="2">The sequence shown here is derived from an EMBL/GenBank/DDBJ whole genome shotgun (WGS) entry which is preliminary data.</text>
</comment>
<dbReference type="SUPFAM" id="SSF46785">
    <property type="entry name" value="Winged helix' DNA-binding domain"/>
    <property type="match status" value="1"/>
</dbReference>
<proteinExistence type="predicted"/>
<dbReference type="InterPro" id="IPR038475">
    <property type="entry name" value="RecG_C_sf"/>
</dbReference>
<organism evidence="2 3">
    <name type="scientific">Corynebacterium oculi</name>
    <dbReference type="NCBI Taxonomy" id="1544416"/>
    <lineage>
        <taxon>Bacteria</taxon>
        <taxon>Bacillati</taxon>
        <taxon>Actinomycetota</taxon>
        <taxon>Actinomycetes</taxon>
        <taxon>Mycobacteriales</taxon>
        <taxon>Corynebacteriaceae</taxon>
        <taxon>Corynebacterium</taxon>
    </lineage>
</organism>
<dbReference type="InterPro" id="IPR036388">
    <property type="entry name" value="WH-like_DNA-bd_sf"/>
</dbReference>
<evidence type="ECO:0000313" key="3">
    <source>
        <dbReference type="Proteomes" id="UP000050517"/>
    </source>
</evidence>
<evidence type="ECO:0000259" key="1">
    <source>
        <dbReference type="Pfam" id="PF04326"/>
    </source>
</evidence>